<evidence type="ECO:0000256" key="5">
    <source>
        <dbReference type="ARBA" id="ARBA00022598"/>
    </source>
</evidence>
<dbReference type="GO" id="GO:0005737">
    <property type="term" value="C:cytoplasm"/>
    <property type="evidence" value="ECO:0007669"/>
    <property type="project" value="UniProtKB-SubCell"/>
</dbReference>
<dbReference type="GO" id="GO:0000053">
    <property type="term" value="P:argininosuccinate metabolic process"/>
    <property type="evidence" value="ECO:0007669"/>
    <property type="project" value="TreeGrafter"/>
</dbReference>
<accession>A0A941CZF2</accession>
<dbReference type="HAMAP" id="MF_00005">
    <property type="entry name" value="Arg_succ_synth_type1"/>
    <property type="match status" value="1"/>
</dbReference>
<dbReference type="GO" id="GO:0004055">
    <property type="term" value="F:argininosuccinate synthase activity"/>
    <property type="evidence" value="ECO:0007669"/>
    <property type="project" value="UniProtKB-UniRule"/>
</dbReference>
<proteinExistence type="inferred from homology"/>
<dbReference type="InterPro" id="IPR023434">
    <property type="entry name" value="Arginosuc_synth_type_1_subfam"/>
</dbReference>
<keyword evidence="4 9" id="KW-0055">Arginine biosynthesis</keyword>
<dbReference type="InterPro" id="IPR024074">
    <property type="entry name" value="AS_cat/multimer_dom_body"/>
</dbReference>
<comment type="subunit">
    <text evidence="2 9">Homotetramer.</text>
</comment>
<evidence type="ECO:0000256" key="6">
    <source>
        <dbReference type="ARBA" id="ARBA00022605"/>
    </source>
</evidence>
<dbReference type="Gene3D" id="3.40.50.620">
    <property type="entry name" value="HUPs"/>
    <property type="match status" value="1"/>
</dbReference>
<dbReference type="Gene3D" id="3.90.1260.10">
    <property type="entry name" value="Argininosuccinate synthetase, chain A, domain 2"/>
    <property type="match status" value="1"/>
</dbReference>
<dbReference type="Pfam" id="PF20979">
    <property type="entry name" value="Arginosuc_syn_C"/>
    <property type="match status" value="1"/>
</dbReference>
<keyword evidence="13" id="KW-1185">Reference proteome</keyword>
<feature type="binding site" evidence="9">
    <location>
        <position position="192"/>
    </location>
    <ligand>
        <name>L-citrulline</name>
        <dbReference type="ChEBI" id="CHEBI:57743"/>
    </ligand>
</feature>
<dbReference type="AlphaFoldDB" id="A0A941CZF2"/>
<evidence type="ECO:0000256" key="7">
    <source>
        <dbReference type="ARBA" id="ARBA00022741"/>
    </source>
</evidence>
<sequence length="410" mass="45648">MSKPAIKKVVLAYSGGLDTSIILKWLQTEYGAEVITFTADLGQGEELEPARAKALAAGVKPENIFIEDVREEFVRDFVFPMFRANTVYEGQYLLGTSIARPLIAQKQIEIARKMGADAVSHGSTGKGNDQVRYEVAYYALEPDIHVIAPWREWDFKSREALLEFAEQHQIQIAKDKRGEAPFSVDANLLHSSSEGKVLEDPAVEAPEFVYMRTIAPEDAPDKATVFTMDFEKGDPTAIDGVKMSPATLLTKLNELGYANGVGRLDLVENRYVGMKSRGVYETPGGTILLAAHRGIESITLDRGSMHLKDELMPRYAELIYNGFWFTPEREMLQAAIDHSQAMVNGQVTVKLYKGNTTIIGRTSPYSLYDQDLVTFEEGKVAYDHNDASGFIKLNALRLRVAAKRDKRVKG</sequence>
<dbReference type="SUPFAM" id="SSF52402">
    <property type="entry name" value="Adenine nucleotide alpha hydrolases-like"/>
    <property type="match status" value="1"/>
</dbReference>
<feature type="domain" description="Arginosuccinate synthase-like N-terminal" evidence="10">
    <location>
        <begin position="8"/>
        <end position="170"/>
    </location>
</feature>
<dbReference type="FunFam" id="3.90.1260.10:FF:000007">
    <property type="entry name" value="Argininosuccinate synthase"/>
    <property type="match status" value="1"/>
</dbReference>
<dbReference type="GO" id="GO:0006526">
    <property type="term" value="P:L-arginine biosynthetic process"/>
    <property type="evidence" value="ECO:0007669"/>
    <property type="project" value="UniProtKB-UniRule"/>
</dbReference>
<dbReference type="InterPro" id="IPR048268">
    <property type="entry name" value="Arginosuc_syn_C"/>
</dbReference>
<evidence type="ECO:0000256" key="4">
    <source>
        <dbReference type="ARBA" id="ARBA00022571"/>
    </source>
</evidence>
<feature type="binding site" evidence="9">
    <location>
        <position position="280"/>
    </location>
    <ligand>
        <name>L-citrulline</name>
        <dbReference type="ChEBI" id="CHEBI:57743"/>
    </ligand>
</feature>
<dbReference type="SUPFAM" id="SSF69864">
    <property type="entry name" value="Argininosuccinate synthetase, C-terminal domain"/>
    <property type="match status" value="1"/>
</dbReference>
<dbReference type="CDD" id="cd01999">
    <property type="entry name" value="ASS"/>
    <property type="match status" value="1"/>
</dbReference>
<feature type="binding site" evidence="9">
    <location>
        <position position="183"/>
    </location>
    <ligand>
        <name>L-citrulline</name>
        <dbReference type="ChEBI" id="CHEBI:57743"/>
    </ligand>
</feature>
<dbReference type="GO" id="GO:0000050">
    <property type="term" value="P:urea cycle"/>
    <property type="evidence" value="ECO:0007669"/>
    <property type="project" value="TreeGrafter"/>
</dbReference>
<dbReference type="PANTHER" id="PTHR11587:SF2">
    <property type="entry name" value="ARGININOSUCCINATE SYNTHASE"/>
    <property type="match status" value="1"/>
</dbReference>
<name>A0A941CZF2_9CAUL</name>
<dbReference type="Proteomes" id="UP000622580">
    <property type="component" value="Unassembled WGS sequence"/>
</dbReference>
<evidence type="ECO:0000259" key="10">
    <source>
        <dbReference type="Pfam" id="PF00764"/>
    </source>
</evidence>
<comment type="pathway">
    <text evidence="1 9">Amino-acid biosynthesis; L-arginine biosynthesis; L-arginine from L-ornithine and carbamoyl phosphate: step 2/3.</text>
</comment>
<reference evidence="12" key="1">
    <citation type="submission" date="2021-04" db="EMBL/GenBank/DDBJ databases">
        <title>Draft genome assembly of strain Phenylobacterium sp. 20VBR1 using MiniION and Illumina platforms.</title>
        <authorList>
            <person name="Thomas F.A."/>
            <person name="Krishnan K.P."/>
            <person name="Sinha R.K."/>
        </authorList>
    </citation>
    <scope>NUCLEOTIDE SEQUENCE</scope>
    <source>
        <strain evidence="12">20VBR1</strain>
    </source>
</reference>
<comment type="subcellular location">
    <subcellularLocation>
        <location evidence="9">Cytoplasm</location>
    </subcellularLocation>
</comment>
<feature type="binding site" evidence="9">
    <location>
        <begin position="12"/>
        <end position="20"/>
    </location>
    <ligand>
        <name>ATP</name>
        <dbReference type="ChEBI" id="CHEBI:30616"/>
    </ligand>
</feature>
<dbReference type="PANTHER" id="PTHR11587">
    <property type="entry name" value="ARGININOSUCCINATE SYNTHASE"/>
    <property type="match status" value="1"/>
</dbReference>
<evidence type="ECO:0000256" key="9">
    <source>
        <dbReference type="HAMAP-Rule" id="MF_00005"/>
    </source>
</evidence>
<protein>
    <recommendedName>
        <fullName evidence="3 9">Argininosuccinate synthase</fullName>
        <ecNumber evidence="3 9">6.3.4.5</ecNumber>
    </recommendedName>
    <alternativeName>
        <fullName evidence="9">Citrulline--aspartate ligase</fullName>
    </alternativeName>
</protein>
<dbReference type="RefSeq" id="WP_215337650.1">
    <property type="nucleotide sequence ID" value="NZ_JAGSGD010000001.1"/>
</dbReference>
<keyword evidence="9" id="KW-0963">Cytoplasm</keyword>
<dbReference type="PROSITE" id="PS00564">
    <property type="entry name" value="ARGININOSUCCIN_SYN_1"/>
    <property type="match status" value="1"/>
</dbReference>
<feature type="binding site" evidence="9">
    <location>
        <position position="124"/>
    </location>
    <ligand>
        <name>L-aspartate</name>
        <dbReference type="ChEBI" id="CHEBI:29991"/>
    </ligand>
</feature>
<feature type="binding site" evidence="9">
    <location>
        <position position="268"/>
    </location>
    <ligand>
        <name>L-citrulline</name>
        <dbReference type="ChEBI" id="CHEBI:57743"/>
    </ligand>
</feature>
<feature type="binding site" evidence="9">
    <location>
        <position position="122"/>
    </location>
    <ligand>
        <name>ATP</name>
        <dbReference type="ChEBI" id="CHEBI:30616"/>
    </ligand>
</feature>
<feature type="binding site" evidence="9">
    <location>
        <position position="128"/>
    </location>
    <ligand>
        <name>L-aspartate</name>
        <dbReference type="ChEBI" id="CHEBI:29991"/>
    </ligand>
</feature>
<feature type="domain" description="Arginosuccinate synthase C-terminal" evidence="11">
    <location>
        <begin position="182"/>
        <end position="400"/>
    </location>
</feature>
<feature type="binding site" evidence="9">
    <location>
        <position position="92"/>
    </location>
    <ligand>
        <name>L-citrulline</name>
        <dbReference type="ChEBI" id="CHEBI:57743"/>
    </ligand>
</feature>
<dbReference type="Pfam" id="PF00764">
    <property type="entry name" value="Arginosuc_synth"/>
    <property type="match status" value="1"/>
</dbReference>
<feature type="binding site" evidence="9">
    <location>
        <position position="39"/>
    </location>
    <ligand>
        <name>ATP</name>
        <dbReference type="ChEBI" id="CHEBI:30616"/>
    </ligand>
</feature>
<keyword evidence="8 9" id="KW-0067">ATP-binding</keyword>
<dbReference type="FunFam" id="3.40.50.620:FF:000019">
    <property type="entry name" value="Argininosuccinate synthase"/>
    <property type="match status" value="1"/>
</dbReference>
<dbReference type="InterPro" id="IPR048267">
    <property type="entry name" value="Arginosuc_syn_N"/>
</dbReference>
<keyword evidence="5 9" id="KW-0436">Ligase</keyword>
<dbReference type="Gene3D" id="1.20.5.470">
    <property type="entry name" value="Single helix bin"/>
    <property type="match status" value="1"/>
</dbReference>
<evidence type="ECO:0000256" key="3">
    <source>
        <dbReference type="ARBA" id="ARBA00012286"/>
    </source>
</evidence>
<dbReference type="EC" id="6.3.4.5" evidence="3 9"/>
<evidence type="ECO:0000256" key="8">
    <source>
        <dbReference type="ARBA" id="ARBA00022840"/>
    </source>
</evidence>
<comment type="caution">
    <text evidence="12">The sequence shown here is derived from an EMBL/GenBank/DDBJ whole genome shotgun (WGS) entry which is preliminary data.</text>
</comment>
<keyword evidence="6 9" id="KW-0028">Amino-acid biosynthesis</keyword>
<evidence type="ECO:0000259" key="11">
    <source>
        <dbReference type="Pfam" id="PF20979"/>
    </source>
</evidence>
<feature type="binding site" evidence="9">
    <location>
        <position position="97"/>
    </location>
    <ligand>
        <name>L-citrulline</name>
        <dbReference type="ChEBI" id="CHEBI:57743"/>
    </ligand>
</feature>
<dbReference type="InterPro" id="IPR018223">
    <property type="entry name" value="Arginosuc_synth_CS"/>
</dbReference>
<dbReference type="InterPro" id="IPR001518">
    <property type="entry name" value="Arginosuc_synth"/>
</dbReference>
<dbReference type="NCBIfam" id="TIGR00032">
    <property type="entry name" value="argG"/>
    <property type="match status" value="1"/>
</dbReference>
<comment type="similarity">
    <text evidence="9">Belongs to the argininosuccinate synthase family. Type 1 subfamily.</text>
</comment>
<organism evidence="12 13">
    <name type="scientific">Phenylobacterium glaciei</name>
    <dbReference type="NCBI Taxonomy" id="2803784"/>
    <lineage>
        <taxon>Bacteria</taxon>
        <taxon>Pseudomonadati</taxon>
        <taxon>Pseudomonadota</taxon>
        <taxon>Alphaproteobacteria</taxon>
        <taxon>Caulobacterales</taxon>
        <taxon>Caulobacteraceae</taxon>
        <taxon>Phenylobacterium</taxon>
    </lineage>
</organism>
<evidence type="ECO:0000256" key="1">
    <source>
        <dbReference type="ARBA" id="ARBA00004967"/>
    </source>
</evidence>
<dbReference type="InterPro" id="IPR014729">
    <property type="entry name" value="Rossmann-like_a/b/a_fold"/>
</dbReference>
<dbReference type="EMBL" id="JAGSGD010000001">
    <property type="protein sequence ID" value="MBR7617981.1"/>
    <property type="molecule type" value="Genomic_DNA"/>
</dbReference>
<dbReference type="NCBIfam" id="NF001770">
    <property type="entry name" value="PRK00509.1"/>
    <property type="match status" value="1"/>
</dbReference>
<evidence type="ECO:0000313" key="13">
    <source>
        <dbReference type="Proteomes" id="UP000622580"/>
    </source>
</evidence>
<evidence type="ECO:0000313" key="12">
    <source>
        <dbReference type="EMBL" id="MBR7617981.1"/>
    </source>
</evidence>
<evidence type="ECO:0000256" key="2">
    <source>
        <dbReference type="ARBA" id="ARBA00011881"/>
    </source>
</evidence>
<feature type="binding site" evidence="9">
    <location>
        <position position="129"/>
    </location>
    <ligand>
        <name>L-aspartate</name>
        <dbReference type="ChEBI" id="CHEBI:29991"/>
    </ligand>
</feature>
<keyword evidence="7 9" id="KW-0547">Nucleotide-binding</keyword>
<gene>
    <name evidence="9" type="primary">argG</name>
    <name evidence="12" type="ORF">JKL49_01155</name>
</gene>
<feature type="binding site" evidence="9">
    <location>
        <position position="128"/>
    </location>
    <ligand>
        <name>L-citrulline</name>
        <dbReference type="ChEBI" id="CHEBI:57743"/>
    </ligand>
</feature>
<comment type="catalytic activity">
    <reaction evidence="9">
        <text>L-citrulline + L-aspartate + ATP = 2-(N(omega)-L-arginino)succinate + AMP + diphosphate + H(+)</text>
        <dbReference type="Rhea" id="RHEA:10932"/>
        <dbReference type="ChEBI" id="CHEBI:15378"/>
        <dbReference type="ChEBI" id="CHEBI:29991"/>
        <dbReference type="ChEBI" id="CHEBI:30616"/>
        <dbReference type="ChEBI" id="CHEBI:33019"/>
        <dbReference type="ChEBI" id="CHEBI:57472"/>
        <dbReference type="ChEBI" id="CHEBI:57743"/>
        <dbReference type="ChEBI" id="CHEBI:456215"/>
        <dbReference type="EC" id="6.3.4.5"/>
    </reaction>
</comment>
<dbReference type="GO" id="GO:0005524">
    <property type="term" value="F:ATP binding"/>
    <property type="evidence" value="ECO:0007669"/>
    <property type="project" value="UniProtKB-UniRule"/>
</dbReference>
<feature type="binding site" evidence="9">
    <location>
        <position position="132"/>
    </location>
    <ligand>
        <name>L-citrulline</name>
        <dbReference type="ChEBI" id="CHEBI:57743"/>
    </ligand>
</feature>